<feature type="region of interest" description="Disordered" evidence="1">
    <location>
        <begin position="95"/>
        <end position="121"/>
    </location>
</feature>
<reference evidence="2 3" key="1">
    <citation type="submission" date="2017-06" db="EMBL/GenBank/DDBJ databases">
        <title>Comparative genomic analysis of Ambrosia Fusariam Clade fungi.</title>
        <authorList>
            <person name="Stajich J.E."/>
            <person name="Carrillo J."/>
            <person name="Kijimoto T."/>
            <person name="Eskalen A."/>
            <person name="O'Donnell K."/>
            <person name="Kasson M."/>
        </authorList>
    </citation>
    <scope>NUCLEOTIDE SEQUENCE [LARGE SCALE GENOMIC DNA]</scope>
    <source>
        <strain evidence="2">UCR3666</strain>
    </source>
</reference>
<accession>A0A3M2RXX1</accession>
<dbReference type="Proteomes" id="UP000277212">
    <property type="component" value="Unassembled WGS sequence"/>
</dbReference>
<feature type="compositionally biased region" description="Low complexity" evidence="1">
    <location>
        <begin position="100"/>
        <end position="109"/>
    </location>
</feature>
<comment type="caution">
    <text evidence="2">The sequence shown here is derived from an EMBL/GenBank/DDBJ whole genome shotgun (WGS) entry which is preliminary data.</text>
</comment>
<dbReference type="EMBL" id="NKUJ01000229">
    <property type="protein sequence ID" value="RMJ09785.1"/>
    <property type="molecule type" value="Genomic_DNA"/>
</dbReference>
<evidence type="ECO:0000313" key="3">
    <source>
        <dbReference type="Proteomes" id="UP000277212"/>
    </source>
</evidence>
<dbReference type="AlphaFoldDB" id="A0A3M2RXX1"/>
<name>A0A3M2RXX1_9HYPO</name>
<proteinExistence type="predicted"/>
<organism evidence="2 3">
    <name type="scientific">Fusarium kuroshium</name>
    <dbReference type="NCBI Taxonomy" id="2010991"/>
    <lineage>
        <taxon>Eukaryota</taxon>
        <taxon>Fungi</taxon>
        <taxon>Dikarya</taxon>
        <taxon>Ascomycota</taxon>
        <taxon>Pezizomycotina</taxon>
        <taxon>Sordariomycetes</taxon>
        <taxon>Hypocreomycetidae</taxon>
        <taxon>Hypocreales</taxon>
        <taxon>Nectriaceae</taxon>
        <taxon>Fusarium</taxon>
        <taxon>Fusarium solani species complex</taxon>
    </lineage>
</organism>
<sequence length="121" mass="13407">MAFEYSTITLFLELALSQSSHTLVVPALLVRPLTILSSSCSRKLALRLLLRRLSKRFSPILERPLVQEWFPASVLVSSELISVTVSEFSIVTPLADNPSRRPSTSLSSRVGMPCLPLSKPR</sequence>
<gene>
    <name evidence="2" type="ORF">CDV36_010591</name>
</gene>
<evidence type="ECO:0000256" key="1">
    <source>
        <dbReference type="SAM" id="MobiDB-lite"/>
    </source>
</evidence>
<protein>
    <submittedName>
        <fullName evidence="2">Uncharacterized protein</fullName>
    </submittedName>
</protein>
<evidence type="ECO:0000313" key="2">
    <source>
        <dbReference type="EMBL" id="RMJ09785.1"/>
    </source>
</evidence>
<keyword evidence="3" id="KW-1185">Reference proteome</keyword>